<dbReference type="InterPro" id="IPR044492">
    <property type="entry name" value="P_typ_ATPase_HD_dom"/>
</dbReference>
<feature type="transmembrane region" description="Helical" evidence="6">
    <location>
        <begin position="716"/>
        <end position="736"/>
    </location>
</feature>
<gene>
    <name evidence="8" type="ORF">KZC51_09725</name>
</gene>
<keyword evidence="5 6" id="KW-0472">Membrane</keyword>
<evidence type="ECO:0000313" key="8">
    <source>
        <dbReference type="EMBL" id="MCK2036416.1"/>
    </source>
</evidence>
<accession>A0ABT0FEC2</accession>
<feature type="domain" description="P-type ATPase A" evidence="7">
    <location>
        <begin position="108"/>
        <end position="206"/>
    </location>
</feature>
<dbReference type="InterPro" id="IPR036412">
    <property type="entry name" value="HAD-like_sf"/>
</dbReference>
<dbReference type="Gene3D" id="3.40.50.1000">
    <property type="entry name" value="HAD superfamily/HAD-like"/>
    <property type="match status" value="1"/>
</dbReference>
<dbReference type="InterPro" id="IPR023298">
    <property type="entry name" value="ATPase_P-typ_TM_dom_sf"/>
</dbReference>
<evidence type="ECO:0000259" key="7">
    <source>
        <dbReference type="Pfam" id="PF00122"/>
    </source>
</evidence>
<comment type="caution">
    <text evidence="8">The sequence shown here is derived from an EMBL/GenBank/DDBJ whole genome shotgun (WGS) entry which is preliminary data.</text>
</comment>
<keyword evidence="4 6" id="KW-1133">Transmembrane helix</keyword>
<dbReference type="PROSITE" id="PS00154">
    <property type="entry name" value="ATPASE_E1_E2"/>
    <property type="match status" value="1"/>
</dbReference>
<dbReference type="SUPFAM" id="SSF81665">
    <property type="entry name" value="Calcium ATPase, transmembrane domain M"/>
    <property type="match status" value="1"/>
</dbReference>
<evidence type="ECO:0000256" key="2">
    <source>
        <dbReference type="ARBA" id="ARBA00022692"/>
    </source>
</evidence>
<dbReference type="Pfam" id="PF00122">
    <property type="entry name" value="E1-E2_ATPase"/>
    <property type="match status" value="1"/>
</dbReference>
<keyword evidence="9" id="KW-1185">Reference proteome</keyword>
<feature type="transmembrane region" description="Helical" evidence="6">
    <location>
        <begin position="655"/>
        <end position="674"/>
    </location>
</feature>
<name>A0ABT0FEC2_9MICO</name>
<dbReference type="InterPro" id="IPR059000">
    <property type="entry name" value="ATPase_P-type_domA"/>
</dbReference>
<dbReference type="SUPFAM" id="SSF56784">
    <property type="entry name" value="HAD-like"/>
    <property type="match status" value="1"/>
</dbReference>
<proteinExistence type="predicted"/>
<evidence type="ECO:0000256" key="3">
    <source>
        <dbReference type="ARBA" id="ARBA00022967"/>
    </source>
</evidence>
<feature type="transmembrane region" description="Helical" evidence="6">
    <location>
        <begin position="228"/>
        <end position="252"/>
    </location>
</feature>
<dbReference type="InterPro" id="IPR001757">
    <property type="entry name" value="P_typ_ATPase"/>
</dbReference>
<evidence type="ECO:0000256" key="6">
    <source>
        <dbReference type="SAM" id="Phobius"/>
    </source>
</evidence>
<evidence type="ECO:0000256" key="1">
    <source>
        <dbReference type="ARBA" id="ARBA00004651"/>
    </source>
</evidence>
<dbReference type="InterPro" id="IPR008250">
    <property type="entry name" value="ATPase_P-typ_transduc_dom_A_sf"/>
</dbReference>
<dbReference type="PRINTS" id="PR00119">
    <property type="entry name" value="CATATPASE"/>
</dbReference>
<dbReference type="SFLD" id="SFLDF00027">
    <property type="entry name" value="p-type_atpase"/>
    <property type="match status" value="1"/>
</dbReference>
<evidence type="ECO:0000256" key="4">
    <source>
        <dbReference type="ARBA" id="ARBA00022989"/>
    </source>
</evidence>
<dbReference type="NCBIfam" id="TIGR01494">
    <property type="entry name" value="ATPase_P-type"/>
    <property type="match status" value="1"/>
</dbReference>
<feature type="transmembrane region" description="Helical" evidence="6">
    <location>
        <begin position="686"/>
        <end position="704"/>
    </location>
</feature>
<dbReference type="Proteomes" id="UP001300096">
    <property type="component" value="Unassembled WGS sequence"/>
</dbReference>
<dbReference type="SFLD" id="SFLDS00003">
    <property type="entry name" value="Haloacid_Dehalogenase"/>
    <property type="match status" value="1"/>
</dbReference>
<dbReference type="Gene3D" id="2.70.150.10">
    <property type="entry name" value="Calcium-transporting ATPase, cytoplasmic transduction domain A"/>
    <property type="match status" value="1"/>
</dbReference>
<feature type="transmembrane region" description="Helical" evidence="6">
    <location>
        <begin position="777"/>
        <end position="798"/>
    </location>
</feature>
<feature type="transmembrane region" description="Helical" evidence="6">
    <location>
        <begin position="630"/>
        <end position="649"/>
    </location>
</feature>
<protein>
    <submittedName>
        <fullName evidence="8">HAD-IC family P-type ATPase</fullName>
    </submittedName>
</protein>
<dbReference type="Gene3D" id="3.40.1110.10">
    <property type="entry name" value="Calcium-transporting ATPase, cytoplasmic domain N"/>
    <property type="match status" value="1"/>
</dbReference>
<dbReference type="InterPro" id="IPR023214">
    <property type="entry name" value="HAD_sf"/>
</dbReference>
<dbReference type="Gene3D" id="1.20.1110.10">
    <property type="entry name" value="Calcium-transporting ATPase, transmembrane domain"/>
    <property type="match status" value="1"/>
</dbReference>
<reference evidence="8 9" key="1">
    <citation type="submission" date="2021-06" db="EMBL/GenBank/DDBJ databases">
        <title>Genome-based taxonomic framework of Microbacterium strains isolated from marine environment, the description of four new species and reclassification of four preexisting species.</title>
        <authorList>
            <person name="Lee S.D."/>
            <person name="Kim S.-M."/>
            <person name="Byeon Y.-S."/>
            <person name="Yang H.L."/>
            <person name="Kim I.S."/>
        </authorList>
    </citation>
    <scope>NUCLEOTIDE SEQUENCE [LARGE SCALE GENOMIC DNA]</scope>
    <source>
        <strain evidence="8 9">SSW1-49</strain>
    </source>
</reference>
<keyword evidence="2 6" id="KW-0812">Transmembrane</keyword>
<feature type="transmembrane region" description="Helical" evidence="6">
    <location>
        <begin position="745"/>
        <end position="771"/>
    </location>
</feature>
<dbReference type="Pfam" id="PF00702">
    <property type="entry name" value="Hydrolase"/>
    <property type="match status" value="1"/>
</dbReference>
<dbReference type="RefSeq" id="WP_247629781.1">
    <property type="nucleotide sequence ID" value="NZ_JAHWXN010000001.1"/>
</dbReference>
<keyword evidence="3" id="KW-1278">Translocase</keyword>
<feature type="transmembrane region" description="Helical" evidence="6">
    <location>
        <begin position="52"/>
        <end position="72"/>
    </location>
</feature>
<dbReference type="PANTHER" id="PTHR42861">
    <property type="entry name" value="CALCIUM-TRANSPORTING ATPASE"/>
    <property type="match status" value="1"/>
</dbReference>
<feature type="transmembrane region" description="Helical" evidence="6">
    <location>
        <begin position="264"/>
        <end position="289"/>
    </location>
</feature>
<evidence type="ECO:0000313" key="9">
    <source>
        <dbReference type="Proteomes" id="UP001300096"/>
    </source>
</evidence>
<dbReference type="SFLD" id="SFLDG00002">
    <property type="entry name" value="C1.7:_P-type_atpase_like"/>
    <property type="match status" value="1"/>
</dbReference>
<organism evidence="8 9">
    <name type="scientific">Microbacterium croceum</name>
    <dbReference type="NCBI Taxonomy" id="2851645"/>
    <lineage>
        <taxon>Bacteria</taxon>
        <taxon>Bacillati</taxon>
        <taxon>Actinomycetota</taxon>
        <taxon>Actinomycetes</taxon>
        <taxon>Micrococcales</taxon>
        <taxon>Microbacteriaceae</taxon>
        <taxon>Microbacterium</taxon>
    </lineage>
</organism>
<sequence length="812" mass="86084">MEATVSVTDADETDADPCTGLSSAQVARLTAAGETNAFTGDSSRSAWNIVRANVFTLFNGIVGACFLVLLLLGRWQDALFGLAAFGNAIIGCWQEFRAKASLDRLALLNAPRARVRREGQEVEIAPAEVVRGDILILRAGDQVTADAVVLEHRALQIDESMLTGESDAVDKQEGADALSGSIVVAGDGVARAIRVGADSYANTFAAEAKRFSLVASELRTSVDRVLKWVGWGIGPIGFLVLNAQVMVAGGWVSAWRSGTWPQAIVNTISALTAMIPLGLVLMTSIAFAVGAARLAGRQVLVNELPAVEGLARVDVICLDKTGTLTEGELAYRDLERLDPEAAGWDDALAWFGAAPDANATARCLRSPYPVSAPSEASVYISFSSARKWSALALEEGPGEVWVLGAPEMVLGDVATDAGTAVGEAVTRLAAEGLRTLVLAVSRAPYSLAAQKAESLPDDLAPVAVITFSEKVRPDAAQTLSYFRDQGVGVRVISGDNPRTVAAIARQVGLDVSDGYDARRLPEDDAELSDVLESHTVFGRVTPEQKKRMVIALQGRGHTVAMTGDGVNDALAIKTADIGIAMNSGSPATKAVARLVLLDGQFSHLPDVVAEGRQVIANIERVSMLFLTKTIYATTLAVLFGIMVLEFPFLPRQLSITDGLTIGIPAFFLALMPNTQRYMPGFLRRSLTFAIPAGLVIAIALTVYTRSAMSLGVSEPQLRTGSTIILAIVGIWVLAVLARPLNRYKVLVVGAMFIALATLFTVPLSTAFFQLIDPGEEAAYLIAIITVLTVLAIEVVRLVHRRVLAKSAVGEVA</sequence>
<evidence type="ECO:0000256" key="5">
    <source>
        <dbReference type="ARBA" id="ARBA00023136"/>
    </source>
</evidence>
<dbReference type="EMBL" id="JAHWXN010000001">
    <property type="protein sequence ID" value="MCK2036416.1"/>
    <property type="molecule type" value="Genomic_DNA"/>
</dbReference>
<comment type="subcellular location">
    <subcellularLocation>
        <location evidence="1">Cell membrane</location>
        <topology evidence="1">Multi-pass membrane protein</topology>
    </subcellularLocation>
</comment>
<dbReference type="InterPro" id="IPR018303">
    <property type="entry name" value="ATPase_P-typ_P_site"/>
</dbReference>
<dbReference type="InterPro" id="IPR023299">
    <property type="entry name" value="ATPase_P-typ_cyto_dom_N"/>
</dbReference>
<dbReference type="SUPFAM" id="SSF81653">
    <property type="entry name" value="Calcium ATPase, transduction domain A"/>
    <property type="match status" value="1"/>
</dbReference>
<dbReference type="PRINTS" id="PR00120">
    <property type="entry name" value="HATPASE"/>
</dbReference>